<keyword evidence="1" id="KW-1133">Transmembrane helix</keyword>
<reference evidence="2" key="1">
    <citation type="submission" date="2016-12" db="EMBL/GenBank/DDBJ databases">
        <title>An insight into the sialome and mialome of the sand fly, Nyssomyia neivai.</title>
        <authorList>
            <person name="Sebastian V."/>
            <person name="Goulart T.M."/>
            <person name="Oliveira W."/>
            <person name="Calvo E."/>
            <person name="Oliveira L.F."/>
            <person name="Pinto M.C."/>
            <person name="Rosselino A.M."/>
            <person name="Ribeiro J.M."/>
        </authorList>
    </citation>
    <scope>NUCLEOTIDE SEQUENCE</scope>
</reference>
<sequence>MVLNARFLFFLAFIAIKGLIAILHFAIINQFRIEAKHFSSGKSNILPGFKFVSLLFFLLADFLFLLLQFSFLPRYETHKGYFCLLRS</sequence>
<organism evidence="2">
    <name type="scientific">Nyssomyia neivai</name>
    <dbReference type="NCBI Taxonomy" id="330878"/>
    <lineage>
        <taxon>Eukaryota</taxon>
        <taxon>Metazoa</taxon>
        <taxon>Ecdysozoa</taxon>
        <taxon>Arthropoda</taxon>
        <taxon>Hexapoda</taxon>
        <taxon>Insecta</taxon>
        <taxon>Pterygota</taxon>
        <taxon>Neoptera</taxon>
        <taxon>Endopterygota</taxon>
        <taxon>Diptera</taxon>
        <taxon>Nematocera</taxon>
        <taxon>Psychodoidea</taxon>
        <taxon>Psychodidae</taxon>
        <taxon>Nyssomyia</taxon>
    </lineage>
</organism>
<evidence type="ECO:0000256" key="1">
    <source>
        <dbReference type="SAM" id="Phobius"/>
    </source>
</evidence>
<proteinExistence type="predicted"/>
<feature type="transmembrane region" description="Helical" evidence="1">
    <location>
        <begin position="51"/>
        <end position="72"/>
    </location>
</feature>
<feature type="transmembrane region" description="Helical" evidence="1">
    <location>
        <begin position="7"/>
        <end position="31"/>
    </location>
</feature>
<dbReference type="AlphaFoldDB" id="A0A1L8D717"/>
<keyword evidence="1" id="KW-0812">Transmembrane</keyword>
<dbReference type="EMBL" id="GFDF01011828">
    <property type="protein sequence ID" value="JAV02256.1"/>
    <property type="molecule type" value="Transcribed_RNA"/>
</dbReference>
<keyword evidence="1" id="KW-0472">Membrane</keyword>
<accession>A0A1L8D717</accession>
<evidence type="ECO:0000313" key="2">
    <source>
        <dbReference type="EMBL" id="JAV02256.1"/>
    </source>
</evidence>
<name>A0A1L8D717_9DIPT</name>
<protein>
    <submittedName>
        <fullName evidence="2">Uncharacterized protein</fullName>
    </submittedName>
</protein>